<feature type="compositionally biased region" description="Acidic residues" evidence="5">
    <location>
        <begin position="366"/>
        <end position="401"/>
    </location>
</feature>
<keyword evidence="2" id="KW-0547">Nucleotide-binding</keyword>
<feature type="region of interest" description="Disordered" evidence="5">
    <location>
        <begin position="614"/>
        <end position="680"/>
    </location>
</feature>
<evidence type="ECO:0000313" key="8">
    <source>
        <dbReference type="Proteomes" id="UP000077266"/>
    </source>
</evidence>
<evidence type="ECO:0000256" key="1">
    <source>
        <dbReference type="ARBA" id="ARBA00022679"/>
    </source>
</evidence>
<keyword evidence="3 7" id="KW-0418">Kinase</keyword>
<dbReference type="SUPFAM" id="SSF56112">
    <property type="entry name" value="Protein kinase-like (PK-like)"/>
    <property type="match status" value="1"/>
</dbReference>
<evidence type="ECO:0000313" key="7">
    <source>
        <dbReference type="EMBL" id="KZV87379.1"/>
    </source>
</evidence>
<dbReference type="InterPro" id="IPR051681">
    <property type="entry name" value="Ser/Thr_Kinases-Pseudokinases"/>
</dbReference>
<dbReference type="Proteomes" id="UP000077266">
    <property type="component" value="Unassembled WGS sequence"/>
</dbReference>
<sequence length="974" mass="108554">MAPLKDRARDVDTDHQVGSKRKRVPSGTENYHPPPRAARGTHAARFKRQKQLPESEDDSEMDLDDNQRQQADYSDRDTDDDDEPELSSSDDYLVNHAPTSKLSRLRRTELVRLAGLAGIDDENDIDTLTKTQIVDAIVSARDSESIPPTPGTHEPPTSPSSDDGNDGGGEETDAAANGRYPLGRRSTEPSLSERPFRPIKGRSFSLGLLGSAKTATKTRARLLGRTQNGTARRYASQNNLGLWRSSPSESVLSRIAPPSPPATRTRQRDNSRKNNNGKHVGFKEAVEAIVTTEEEGEDDDEDDARYQVDKTPMPRRQLQMPKLPDAQPSPRRTRSKAKATESSDSGRRAVPPRKAKTKIGNLAESETNDEDDDEEGTEQAESATEEDEEEQTMEEQEQDELESSRSPSPPPTTPVRGRGRRGRRRPAPQPSSNTSDSRSPPETAKRRLRPRGAQTYTPPSDGDDEEEEEDEEQQEDAIAEDDEAEQEEGDESVTESVEEDEEDVDAMEDTEEEEDRLNAKVLRNGKTVGDVPMDEDAEAVESESVGSADETADSEEVEAEEDAEMDDDIDLEGATAKSLARLKRDDLVRMCETRDLDVEGTKPQLVDALLQWREHQQSVHSPSSTSTARPPSTAMPRARGRGGKNGKGPTPVLLRDKYAHTDEPRTPPVSDSERAKTIGGHKEEGELELDLESLGLEDREIPPDKLVKLEKIGSGGFKDVFVGKLRGRMKVAIAEFRGQLSAMDVKELKLLSDFDHPNVVRFLGVCVPENIRDTPVAMVSELCANGDLFDYIRNVPPPSLLKVLNIALDVARGIEYLHCRKPSVIHRDCKSSNILITSKGTAKIADFGLAKVKQSTRSMVVSLVGTVNWQAPELWHPQPKYNHKVDVFSCAMVYWEMLQWHLPQKQFPWEGKNEHAIYDLVGAKKQRPSVSGMRKQWCPEFVDLIERMWAQDPSDRPTMSEVVRQLEATIRQYK</sequence>
<dbReference type="GO" id="GO:0004674">
    <property type="term" value="F:protein serine/threonine kinase activity"/>
    <property type="evidence" value="ECO:0007669"/>
    <property type="project" value="TreeGrafter"/>
</dbReference>
<dbReference type="InParanoid" id="A0A166A099"/>
<feature type="compositionally biased region" description="Acidic residues" evidence="5">
    <location>
        <begin position="54"/>
        <end position="64"/>
    </location>
</feature>
<dbReference type="OrthoDB" id="4062651at2759"/>
<accession>A0A166A099</accession>
<dbReference type="AlphaFoldDB" id="A0A166A099"/>
<organism evidence="7 8">
    <name type="scientific">Exidia glandulosa HHB12029</name>
    <dbReference type="NCBI Taxonomy" id="1314781"/>
    <lineage>
        <taxon>Eukaryota</taxon>
        <taxon>Fungi</taxon>
        <taxon>Dikarya</taxon>
        <taxon>Basidiomycota</taxon>
        <taxon>Agaricomycotina</taxon>
        <taxon>Agaricomycetes</taxon>
        <taxon>Auriculariales</taxon>
        <taxon>Exidiaceae</taxon>
        <taxon>Exidia</taxon>
    </lineage>
</organism>
<dbReference type="EMBL" id="KV426127">
    <property type="protein sequence ID" value="KZV87379.1"/>
    <property type="molecule type" value="Genomic_DNA"/>
</dbReference>
<dbReference type="PANTHER" id="PTHR44329">
    <property type="entry name" value="SERINE/THREONINE-PROTEIN KINASE TNNI3K-RELATED"/>
    <property type="match status" value="1"/>
</dbReference>
<gene>
    <name evidence="7" type="ORF">EXIGLDRAFT_741381</name>
</gene>
<evidence type="ECO:0000256" key="3">
    <source>
        <dbReference type="ARBA" id="ARBA00022777"/>
    </source>
</evidence>
<feature type="region of interest" description="Disordered" evidence="5">
    <location>
        <begin position="216"/>
        <end position="571"/>
    </location>
</feature>
<feature type="compositionally biased region" description="Basic and acidic residues" evidence="5">
    <location>
        <begin position="338"/>
        <end position="347"/>
    </location>
</feature>
<dbReference type="Gene3D" id="1.10.510.10">
    <property type="entry name" value="Transferase(Phosphotransferase) domain 1"/>
    <property type="match status" value="1"/>
</dbReference>
<proteinExistence type="predicted"/>
<feature type="region of interest" description="Disordered" evidence="5">
    <location>
        <begin position="1"/>
        <end position="107"/>
    </location>
</feature>
<dbReference type="GO" id="GO:0005524">
    <property type="term" value="F:ATP binding"/>
    <property type="evidence" value="ECO:0007669"/>
    <property type="project" value="UniProtKB-KW"/>
</dbReference>
<feature type="compositionally biased region" description="Acidic residues" evidence="5">
    <location>
        <begin position="461"/>
        <end position="515"/>
    </location>
</feature>
<dbReference type="InterPro" id="IPR011009">
    <property type="entry name" value="Kinase-like_dom_sf"/>
</dbReference>
<dbReference type="PANTHER" id="PTHR44329:SF288">
    <property type="entry name" value="MITOGEN-ACTIVATED PROTEIN KINASE KINASE KINASE 20"/>
    <property type="match status" value="1"/>
</dbReference>
<evidence type="ECO:0000256" key="4">
    <source>
        <dbReference type="ARBA" id="ARBA00022840"/>
    </source>
</evidence>
<keyword evidence="1" id="KW-0808">Transferase</keyword>
<reference evidence="7 8" key="1">
    <citation type="journal article" date="2016" name="Mol. Biol. Evol.">
        <title>Comparative Genomics of Early-Diverging Mushroom-Forming Fungi Provides Insights into the Origins of Lignocellulose Decay Capabilities.</title>
        <authorList>
            <person name="Nagy L.G."/>
            <person name="Riley R."/>
            <person name="Tritt A."/>
            <person name="Adam C."/>
            <person name="Daum C."/>
            <person name="Floudas D."/>
            <person name="Sun H."/>
            <person name="Yadav J.S."/>
            <person name="Pangilinan J."/>
            <person name="Larsson K.H."/>
            <person name="Matsuura K."/>
            <person name="Barry K."/>
            <person name="Labutti K."/>
            <person name="Kuo R."/>
            <person name="Ohm R.A."/>
            <person name="Bhattacharya S.S."/>
            <person name="Shirouzu T."/>
            <person name="Yoshinaga Y."/>
            <person name="Martin F.M."/>
            <person name="Grigoriev I.V."/>
            <person name="Hibbett D.S."/>
        </authorList>
    </citation>
    <scope>NUCLEOTIDE SEQUENCE [LARGE SCALE GENOMIC DNA]</scope>
    <source>
        <strain evidence="7 8">HHB12029</strain>
    </source>
</reference>
<dbReference type="STRING" id="1314781.A0A166A099"/>
<dbReference type="InterPro" id="IPR001245">
    <property type="entry name" value="Ser-Thr/Tyr_kinase_cat_dom"/>
</dbReference>
<protein>
    <submittedName>
        <fullName evidence="7">Kinase-like protein</fullName>
    </submittedName>
</protein>
<name>A0A166A099_EXIGL</name>
<dbReference type="CDD" id="cd13999">
    <property type="entry name" value="STKc_MAP3K-like"/>
    <property type="match status" value="1"/>
</dbReference>
<feature type="compositionally biased region" description="Basic residues" evidence="5">
    <location>
        <begin position="417"/>
        <end position="426"/>
    </location>
</feature>
<evidence type="ECO:0000259" key="6">
    <source>
        <dbReference type="PROSITE" id="PS50011"/>
    </source>
</evidence>
<dbReference type="InterPro" id="IPR000719">
    <property type="entry name" value="Prot_kinase_dom"/>
</dbReference>
<keyword evidence="8" id="KW-1185">Reference proteome</keyword>
<feature type="compositionally biased region" description="Acidic residues" evidence="5">
    <location>
        <begin position="163"/>
        <end position="173"/>
    </location>
</feature>
<feature type="compositionally biased region" description="Polar residues" evidence="5">
    <location>
        <begin position="225"/>
        <end position="251"/>
    </location>
</feature>
<feature type="compositionally biased region" description="Acidic residues" evidence="5">
    <location>
        <begin position="292"/>
        <end position="303"/>
    </location>
</feature>
<feature type="compositionally biased region" description="Acidic residues" evidence="5">
    <location>
        <begin position="532"/>
        <end position="541"/>
    </location>
</feature>
<keyword evidence="4" id="KW-0067">ATP-binding</keyword>
<feature type="compositionally biased region" description="Basic and acidic residues" evidence="5">
    <location>
        <begin position="1"/>
        <end position="17"/>
    </location>
</feature>
<feature type="domain" description="Protein kinase" evidence="6">
    <location>
        <begin position="706"/>
        <end position="970"/>
    </location>
</feature>
<feature type="compositionally biased region" description="Low complexity" evidence="5">
    <location>
        <begin position="621"/>
        <end position="634"/>
    </location>
</feature>
<feature type="compositionally biased region" description="Basic and acidic residues" evidence="5">
    <location>
        <begin position="654"/>
        <end position="680"/>
    </location>
</feature>
<feature type="compositionally biased region" description="Acidic residues" evidence="5">
    <location>
        <begin position="550"/>
        <end position="571"/>
    </location>
</feature>
<feature type="region of interest" description="Disordered" evidence="5">
    <location>
        <begin position="140"/>
        <end position="204"/>
    </location>
</feature>
<evidence type="ECO:0000256" key="2">
    <source>
        <dbReference type="ARBA" id="ARBA00022741"/>
    </source>
</evidence>
<dbReference type="PROSITE" id="PS50011">
    <property type="entry name" value="PROTEIN_KINASE_DOM"/>
    <property type="match status" value="1"/>
</dbReference>
<evidence type="ECO:0000256" key="5">
    <source>
        <dbReference type="SAM" id="MobiDB-lite"/>
    </source>
</evidence>
<dbReference type="Pfam" id="PF07714">
    <property type="entry name" value="PK_Tyr_Ser-Thr"/>
    <property type="match status" value="1"/>
</dbReference>